<evidence type="ECO:0000313" key="2">
    <source>
        <dbReference type="EMBL" id="KXT71540.1"/>
    </source>
</evidence>
<feature type="coiled-coil region" evidence="1">
    <location>
        <begin position="201"/>
        <end position="228"/>
    </location>
</feature>
<dbReference type="Proteomes" id="UP000070096">
    <property type="component" value="Unassembled WGS sequence"/>
</dbReference>
<evidence type="ECO:0000313" key="3">
    <source>
        <dbReference type="Proteomes" id="UP000070096"/>
    </source>
</evidence>
<evidence type="ECO:0000256" key="1">
    <source>
        <dbReference type="SAM" id="Coils"/>
    </source>
</evidence>
<dbReference type="EMBL" id="LQRC01000176">
    <property type="protein sequence ID" value="KXT71540.1"/>
    <property type="molecule type" value="Genomic_DNA"/>
</dbReference>
<dbReference type="AlphaFoldDB" id="A0A139N6C2"/>
<keyword evidence="1" id="KW-0175">Coiled coil</keyword>
<protein>
    <submittedName>
        <fullName evidence="2">Uncharacterized protein</fullName>
    </submittedName>
</protein>
<gene>
    <name evidence="2" type="ORF">SGODD07_01203</name>
</gene>
<comment type="caution">
    <text evidence="2">The sequence shown here is derived from an EMBL/GenBank/DDBJ whole genome shotgun (WGS) entry which is preliminary data.</text>
</comment>
<reference evidence="2 3" key="1">
    <citation type="submission" date="2016-01" db="EMBL/GenBank/DDBJ databases">
        <title>Highly variable Streptococcus oralis are common among viridans streptococci isolated from primates.</title>
        <authorList>
            <person name="Denapaite D."/>
            <person name="Rieger M."/>
            <person name="Koendgen S."/>
            <person name="Brueckner R."/>
            <person name="Ochigava I."/>
            <person name="Kappeler P."/>
            <person name="Maetz-Rensing K."/>
            <person name="Leendertz F."/>
            <person name="Hakenbeck R."/>
        </authorList>
    </citation>
    <scope>NUCLEOTIDE SEQUENCE [LARGE SCALE GENOMIC DNA]</scope>
    <source>
        <strain evidence="2 3">DD07</strain>
    </source>
</reference>
<accession>A0A139N6C2</accession>
<name>A0A139N6C2_STRGN</name>
<organism evidence="2 3">
    <name type="scientific">Streptococcus gordonii</name>
    <dbReference type="NCBI Taxonomy" id="1302"/>
    <lineage>
        <taxon>Bacteria</taxon>
        <taxon>Bacillati</taxon>
        <taxon>Bacillota</taxon>
        <taxon>Bacilli</taxon>
        <taxon>Lactobacillales</taxon>
        <taxon>Streptococcaceae</taxon>
        <taxon>Streptococcus</taxon>
    </lineage>
</organism>
<sequence>MLYDYYDEAGNGWDNYSVIHKLEAVILAAHQMKSDIENNASISTGETVRDGMFGLSSKTNIAKKGENLLNSFESMIEESTSGLDRRSQFGDGIPQAVQEILQVIYQNLQTISACILYMQNVSDSIRATMEATDTKLATLVKGMDFSNIPEVNATVAKDYNTYLEESGIFDDRDVISAFDNQIDVKAQKLAQEMSAAFDIYLDESNEIIAETNRKVEDLKNSCKDISMDFPKKIYYKGRFEAKKEKKLYGILRDQISVSGTITGVQSSMGVIDTKLTEAATTINTVISMLGGFYQSFRDGMEDAFYGTVNLTGIVRSQKAVGAVLSSMIARFIQFQSQLSTFATGYAIDAFSEKLLTTVKVMTNVSHVIDDCFGDE</sequence>
<dbReference type="PATRIC" id="fig|1302.21.peg.1344"/>
<proteinExistence type="predicted"/>